<comment type="catalytic activity">
    <reaction evidence="3">
        <text>2 GTP = 3',3'-c-di-GMP + 2 diphosphate</text>
        <dbReference type="Rhea" id="RHEA:24898"/>
        <dbReference type="ChEBI" id="CHEBI:33019"/>
        <dbReference type="ChEBI" id="CHEBI:37565"/>
        <dbReference type="ChEBI" id="CHEBI:58805"/>
        <dbReference type="EC" id="2.7.7.65"/>
    </reaction>
</comment>
<dbReference type="Pfam" id="PF00989">
    <property type="entry name" value="PAS"/>
    <property type="match status" value="1"/>
</dbReference>
<dbReference type="InterPro" id="IPR000160">
    <property type="entry name" value="GGDEF_dom"/>
</dbReference>
<feature type="transmembrane region" description="Helical" evidence="4">
    <location>
        <begin position="249"/>
        <end position="268"/>
    </location>
</feature>
<dbReference type="OrthoDB" id="9812260at2"/>
<comment type="cofactor">
    <cofactor evidence="1">
        <name>Mg(2+)</name>
        <dbReference type="ChEBI" id="CHEBI:18420"/>
    </cofactor>
</comment>
<dbReference type="PROSITE" id="PS50113">
    <property type="entry name" value="PAC"/>
    <property type="match status" value="1"/>
</dbReference>
<dbReference type="AlphaFoldDB" id="A0A418Y9M3"/>
<feature type="domain" description="PAC" evidence="6">
    <location>
        <begin position="581"/>
        <end position="635"/>
    </location>
</feature>
<dbReference type="CDD" id="cd00130">
    <property type="entry name" value="PAS"/>
    <property type="match status" value="1"/>
</dbReference>
<keyword evidence="4" id="KW-0472">Membrane</keyword>
<dbReference type="RefSeq" id="WP_119912478.1">
    <property type="nucleotide sequence ID" value="NZ_QZCH01000046.1"/>
</dbReference>
<dbReference type="PANTHER" id="PTHR45138:SF9">
    <property type="entry name" value="DIGUANYLATE CYCLASE DGCM-RELATED"/>
    <property type="match status" value="1"/>
</dbReference>
<dbReference type="Gene3D" id="3.30.70.270">
    <property type="match status" value="1"/>
</dbReference>
<dbReference type="Pfam" id="PF08448">
    <property type="entry name" value="PAS_4"/>
    <property type="match status" value="1"/>
</dbReference>
<reference evidence="8 9" key="2">
    <citation type="submission" date="2019-01" db="EMBL/GenBank/DDBJ databases">
        <title>Motilimonas pumilus sp. nov., isolated from the gut of sea cucumber (Apostichopus japonicus).</title>
        <authorList>
            <person name="Wang F.-Q."/>
            <person name="Ren L.-H."/>
            <person name="Lin Y.-W."/>
            <person name="Sun G.-H."/>
            <person name="Du Z.-J."/>
            <person name="Zhao J.-X."/>
            <person name="Liu X.-J."/>
            <person name="Liu L.-J."/>
        </authorList>
    </citation>
    <scope>NUCLEOTIDE SEQUENCE [LARGE SCALE GENOMIC DNA]</scope>
    <source>
        <strain evidence="8 9">PLHSC7-2</strain>
    </source>
</reference>
<dbReference type="Pfam" id="PF00990">
    <property type="entry name" value="GGDEF"/>
    <property type="match status" value="1"/>
</dbReference>
<dbReference type="FunFam" id="3.30.70.270:FF:000001">
    <property type="entry name" value="Diguanylate cyclase domain protein"/>
    <property type="match status" value="1"/>
</dbReference>
<dbReference type="Proteomes" id="UP000283255">
    <property type="component" value="Unassembled WGS sequence"/>
</dbReference>
<comment type="caution">
    <text evidence="8">The sequence shown here is derived from an EMBL/GenBank/DDBJ whole genome shotgun (WGS) entry which is preliminary data.</text>
</comment>
<evidence type="ECO:0000256" key="2">
    <source>
        <dbReference type="ARBA" id="ARBA00012528"/>
    </source>
</evidence>
<gene>
    <name evidence="8" type="ORF">D1Z90_19545</name>
</gene>
<keyword evidence="5" id="KW-0732">Signal</keyword>
<keyword evidence="4" id="KW-1133">Transmembrane helix</keyword>
<dbReference type="GO" id="GO:0052621">
    <property type="term" value="F:diguanylate cyclase activity"/>
    <property type="evidence" value="ECO:0007669"/>
    <property type="project" value="UniProtKB-EC"/>
</dbReference>
<dbReference type="GO" id="GO:0006355">
    <property type="term" value="P:regulation of DNA-templated transcription"/>
    <property type="evidence" value="ECO:0007669"/>
    <property type="project" value="InterPro"/>
</dbReference>
<dbReference type="InterPro" id="IPR013656">
    <property type="entry name" value="PAS_4"/>
</dbReference>
<dbReference type="SUPFAM" id="SSF55785">
    <property type="entry name" value="PYP-like sensor domain (PAS domain)"/>
    <property type="match status" value="2"/>
</dbReference>
<dbReference type="PANTHER" id="PTHR45138">
    <property type="entry name" value="REGULATORY COMPONENTS OF SENSORY TRANSDUCTION SYSTEM"/>
    <property type="match status" value="1"/>
</dbReference>
<sequence>MLSNLCVALLLCLTACASAFASGNAGLLETEKPVKLNVMLPAEMAPYHFYQQQSHEGLLVDYWRLWGERSDISVVFNQHDISQRDVALVWTRLNPRAGDIALPILSLQLHLYYASSDGDMITQQISQQQPVKVGYVVGKGVLPAFLHQGKQDLSHIQLVPVHSTLGLLWQLYQGEIDALLMAHSAYKSGINLVLLDVVLAHHQLLNVNMFAQVDASHGELVDWLSWGNNLIGWEDKADLMDLWVLSEDLLWWLLALVLFTYLVLRAIVVNIMRAMRRKPLSLDDCAFPSFNISYDGKYLLSYNQSFIAHKLAPIGLLPGRQALPDHLLVLTSIMAAGQEDGKISQQMLSMKNVAGHQNSYLLNAKRRGKGKRKHWFCQLCELKTEVDFRPSDSHRQMLLAMLQSHITPACIKDKQGVILAANAAWAGQFGLKVKDVIGKKDADLFSKHEFALIKPIEQSVWLGKAVEQSEFFIVPLTDERGVKYAIMSVKYGEQQMPLSQHQKLSWQFWLDGCEDIFSLYPDPIALVDKSGLCLVVNDAFAEVMVQSSSEQIRGKHIREFLAPDKVEWNINQHQSLIEEGRSVKYEELSFLPDGRKVWFEVAKSPYSLPNNTGVGILMLARDISERKQTEQQLADAVAKLEDLSFVDGLTQVANRRCFDDKLQYFWKSCVREAQPLAVVLMDIDYFKPYNDNYGHQQGDDTLVQVAQAIALSSKRATDLVARYGGEEFVMLLPDTDKRGALMIAETVREKIEGLGIAHAHSQVAKVVTMSLGVVSVVPQVGQDPMKLVQLADKALYQAKESGRNQAQFYRPR</sequence>
<dbReference type="CDD" id="cd01949">
    <property type="entry name" value="GGDEF"/>
    <property type="match status" value="1"/>
</dbReference>
<dbReference type="InterPro" id="IPR029787">
    <property type="entry name" value="Nucleotide_cyclase"/>
</dbReference>
<accession>A0A418Y9M3</accession>
<evidence type="ECO:0000256" key="1">
    <source>
        <dbReference type="ARBA" id="ARBA00001946"/>
    </source>
</evidence>
<dbReference type="InterPro" id="IPR035965">
    <property type="entry name" value="PAS-like_dom_sf"/>
</dbReference>
<dbReference type="InterPro" id="IPR050469">
    <property type="entry name" value="Diguanylate_Cyclase"/>
</dbReference>
<evidence type="ECO:0000256" key="5">
    <source>
        <dbReference type="SAM" id="SignalP"/>
    </source>
</evidence>
<name>A0A418Y9M3_9GAMM</name>
<dbReference type="SMART" id="SM00267">
    <property type="entry name" value="GGDEF"/>
    <property type="match status" value="1"/>
</dbReference>
<protein>
    <recommendedName>
        <fullName evidence="2">diguanylate cyclase</fullName>
        <ecNumber evidence="2">2.7.7.65</ecNumber>
    </recommendedName>
</protein>
<evidence type="ECO:0000313" key="8">
    <source>
        <dbReference type="EMBL" id="RJG37880.1"/>
    </source>
</evidence>
<feature type="domain" description="GGDEF" evidence="7">
    <location>
        <begin position="674"/>
        <end position="811"/>
    </location>
</feature>
<keyword evidence="9" id="KW-1185">Reference proteome</keyword>
<feature type="chain" id="PRO_5019221247" description="diguanylate cyclase" evidence="5">
    <location>
        <begin position="22"/>
        <end position="812"/>
    </location>
</feature>
<dbReference type="InterPro" id="IPR000700">
    <property type="entry name" value="PAS-assoc_C"/>
</dbReference>
<dbReference type="GO" id="GO:0005886">
    <property type="term" value="C:plasma membrane"/>
    <property type="evidence" value="ECO:0007669"/>
    <property type="project" value="TreeGrafter"/>
</dbReference>
<dbReference type="NCBIfam" id="TIGR00254">
    <property type="entry name" value="GGDEF"/>
    <property type="match status" value="1"/>
</dbReference>
<proteinExistence type="predicted"/>
<dbReference type="NCBIfam" id="TIGR00229">
    <property type="entry name" value="sensory_box"/>
    <property type="match status" value="1"/>
</dbReference>
<evidence type="ECO:0000259" key="7">
    <source>
        <dbReference type="PROSITE" id="PS50887"/>
    </source>
</evidence>
<keyword evidence="4" id="KW-0812">Transmembrane</keyword>
<dbReference type="InterPro" id="IPR043128">
    <property type="entry name" value="Rev_trsase/Diguanyl_cyclase"/>
</dbReference>
<evidence type="ECO:0000256" key="3">
    <source>
        <dbReference type="ARBA" id="ARBA00034247"/>
    </source>
</evidence>
<evidence type="ECO:0000259" key="6">
    <source>
        <dbReference type="PROSITE" id="PS50113"/>
    </source>
</evidence>
<dbReference type="GO" id="GO:1902201">
    <property type="term" value="P:negative regulation of bacterial-type flagellum-dependent cell motility"/>
    <property type="evidence" value="ECO:0007669"/>
    <property type="project" value="TreeGrafter"/>
</dbReference>
<dbReference type="InterPro" id="IPR013767">
    <property type="entry name" value="PAS_fold"/>
</dbReference>
<dbReference type="EC" id="2.7.7.65" evidence="2"/>
<dbReference type="InterPro" id="IPR000014">
    <property type="entry name" value="PAS"/>
</dbReference>
<dbReference type="SMART" id="SM00091">
    <property type="entry name" value="PAS"/>
    <property type="match status" value="2"/>
</dbReference>
<evidence type="ECO:0000256" key="4">
    <source>
        <dbReference type="SAM" id="Phobius"/>
    </source>
</evidence>
<dbReference type="GO" id="GO:0043709">
    <property type="term" value="P:cell adhesion involved in single-species biofilm formation"/>
    <property type="evidence" value="ECO:0007669"/>
    <property type="project" value="TreeGrafter"/>
</dbReference>
<feature type="signal peptide" evidence="5">
    <location>
        <begin position="1"/>
        <end position="21"/>
    </location>
</feature>
<dbReference type="SUPFAM" id="SSF53850">
    <property type="entry name" value="Periplasmic binding protein-like II"/>
    <property type="match status" value="1"/>
</dbReference>
<reference evidence="8 9" key="1">
    <citation type="submission" date="2018-09" db="EMBL/GenBank/DDBJ databases">
        <authorList>
            <person name="Wang F."/>
        </authorList>
    </citation>
    <scope>NUCLEOTIDE SEQUENCE [LARGE SCALE GENOMIC DNA]</scope>
    <source>
        <strain evidence="8 9">PLHSC7-2</strain>
    </source>
</reference>
<evidence type="ECO:0000313" key="9">
    <source>
        <dbReference type="Proteomes" id="UP000283255"/>
    </source>
</evidence>
<dbReference type="PROSITE" id="PS50887">
    <property type="entry name" value="GGDEF"/>
    <property type="match status" value="1"/>
</dbReference>
<dbReference type="SUPFAM" id="SSF55073">
    <property type="entry name" value="Nucleotide cyclase"/>
    <property type="match status" value="1"/>
</dbReference>
<organism evidence="8 9">
    <name type="scientific">Motilimonas pumila</name>
    <dbReference type="NCBI Taxonomy" id="2303987"/>
    <lineage>
        <taxon>Bacteria</taxon>
        <taxon>Pseudomonadati</taxon>
        <taxon>Pseudomonadota</taxon>
        <taxon>Gammaproteobacteria</taxon>
        <taxon>Alteromonadales</taxon>
        <taxon>Alteromonadales genera incertae sedis</taxon>
        <taxon>Motilimonas</taxon>
    </lineage>
</organism>
<dbReference type="EMBL" id="QZCH01000046">
    <property type="protein sequence ID" value="RJG37880.1"/>
    <property type="molecule type" value="Genomic_DNA"/>
</dbReference>
<dbReference type="Gene3D" id="3.30.450.20">
    <property type="entry name" value="PAS domain"/>
    <property type="match status" value="2"/>
</dbReference>